<gene>
    <name evidence="1" type="ORF">SD70_27220</name>
</gene>
<accession>A0ABR5AB74</accession>
<organism evidence="1 2">
    <name type="scientific">Gordoniibacillus kamchatkensis</name>
    <dbReference type="NCBI Taxonomy" id="1590651"/>
    <lineage>
        <taxon>Bacteria</taxon>
        <taxon>Bacillati</taxon>
        <taxon>Bacillota</taxon>
        <taxon>Bacilli</taxon>
        <taxon>Bacillales</taxon>
        <taxon>Paenibacillaceae</taxon>
        <taxon>Gordoniibacillus</taxon>
    </lineage>
</organism>
<reference evidence="1 2" key="1">
    <citation type="submission" date="2014-12" db="EMBL/GenBank/DDBJ databases">
        <title>Draft genome sequence of Paenibacillus kamchatkensis strain B-2647.</title>
        <authorList>
            <person name="Karlyshev A.V."/>
            <person name="Kudryashova E.B."/>
        </authorList>
    </citation>
    <scope>NUCLEOTIDE SEQUENCE [LARGE SCALE GENOMIC DNA]</scope>
    <source>
        <strain evidence="1 2">VKM B-2647</strain>
    </source>
</reference>
<proteinExistence type="predicted"/>
<dbReference type="EMBL" id="JXAK01000066">
    <property type="protein sequence ID" value="KIL38309.1"/>
    <property type="molecule type" value="Genomic_DNA"/>
</dbReference>
<evidence type="ECO:0000313" key="1">
    <source>
        <dbReference type="EMBL" id="KIL38309.1"/>
    </source>
</evidence>
<dbReference type="RefSeq" id="WP_041051474.1">
    <property type="nucleotide sequence ID" value="NZ_JXAK01000066.1"/>
</dbReference>
<name>A0ABR5AB74_9BACL</name>
<sequence length="98" mass="10454">MADDDLDFANTTLVNGVTRVNYATEKTNDTSSIGKAINMVINSLTTQNVPGINGVVGNYDVNLIGDCCYKILNEGLINADTGYGVIINRSFFQAAGLM</sequence>
<keyword evidence="2" id="KW-1185">Reference proteome</keyword>
<protein>
    <submittedName>
        <fullName evidence="1">Uncharacterized protein</fullName>
    </submittedName>
</protein>
<evidence type="ECO:0000313" key="2">
    <source>
        <dbReference type="Proteomes" id="UP000031967"/>
    </source>
</evidence>
<dbReference type="Proteomes" id="UP000031967">
    <property type="component" value="Unassembled WGS sequence"/>
</dbReference>
<comment type="caution">
    <text evidence="1">The sequence shown here is derived from an EMBL/GenBank/DDBJ whole genome shotgun (WGS) entry which is preliminary data.</text>
</comment>